<dbReference type="PANTHER" id="PTHR42850:SF4">
    <property type="entry name" value="ZINC-DEPENDENT ENDOPOLYPHOSPHATASE"/>
    <property type="match status" value="1"/>
</dbReference>
<sequence length="267" mass="29932">MKNNWLRSILGLPAPAAQENSAVPTRRERLEFKIIPPLVYAVGDVHGCFDLLLDLETRIAADCADQKQPALIIMLGDYIDRGPASSEVIEHLLDPPDFNAKRICLAGNHEQVMLAFLQDPAANADWLEYGGRETLWSYGLSEKDTSLSAISQRSFIHKINSFIPDEHIAFLAGLPILVQFEHHIFVHAGLRPDVALKQQSDKDLVWIRDEFYDRPDGFGFTVVHGHTPNKKPFVSNYRINVDSGAFFTGLLSAAKFVEGEFIEFITT</sequence>
<organism evidence="2">
    <name type="scientific">hydrothermal vent metagenome</name>
    <dbReference type="NCBI Taxonomy" id="652676"/>
    <lineage>
        <taxon>unclassified sequences</taxon>
        <taxon>metagenomes</taxon>
        <taxon>ecological metagenomes</taxon>
    </lineage>
</organism>
<dbReference type="GO" id="GO:0005737">
    <property type="term" value="C:cytoplasm"/>
    <property type="evidence" value="ECO:0007669"/>
    <property type="project" value="TreeGrafter"/>
</dbReference>
<dbReference type="AlphaFoldDB" id="A0A3B0U2Q3"/>
<name>A0A3B0U2Q3_9ZZZZ</name>
<dbReference type="InterPro" id="IPR029052">
    <property type="entry name" value="Metallo-depent_PP-like"/>
</dbReference>
<dbReference type="Gene3D" id="3.60.21.10">
    <property type="match status" value="1"/>
</dbReference>
<evidence type="ECO:0000313" key="2">
    <source>
        <dbReference type="EMBL" id="VAW20882.1"/>
    </source>
</evidence>
<protein>
    <submittedName>
        <fullName evidence="2">Serine/threonine protein phosphatase</fullName>
        <ecNumber evidence="2">3.1.3.16</ecNumber>
    </submittedName>
</protein>
<dbReference type="EC" id="3.1.3.16" evidence="2"/>
<dbReference type="GO" id="GO:0110154">
    <property type="term" value="P:RNA decapping"/>
    <property type="evidence" value="ECO:0007669"/>
    <property type="project" value="TreeGrafter"/>
</dbReference>
<proteinExistence type="predicted"/>
<dbReference type="CDD" id="cd00144">
    <property type="entry name" value="MPP_PPP_family"/>
    <property type="match status" value="1"/>
</dbReference>
<keyword evidence="2" id="KW-0378">Hydrolase</keyword>
<dbReference type="Pfam" id="PF00149">
    <property type="entry name" value="Metallophos"/>
    <property type="match status" value="1"/>
</dbReference>
<reference evidence="2" key="1">
    <citation type="submission" date="2018-06" db="EMBL/GenBank/DDBJ databases">
        <authorList>
            <person name="Zhirakovskaya E."/>
        </authorList>
    </citation>
    <scope>NUCLEOTIDE SEQUENCE</scope>
</reference>
<dbReference type="InterPro" id="IPR050126">
    <property type="entry name" value="Ap4A_hydrolase"/>
</dbReference>
<dbReference type="InterPro" id="IPR004843">
    <property type="entry name" value="Calcineurin-like_PHP"/>
</dbReference>
<dbReference type="SUPFAM" id="SSF56300">
    <property type="entry name" value="Metallo-dependent phosphatases"/>
    <property type="match status" value="1"/>
</dbReference>
<dbReference type="PANTHER" id="PTHR42850">
    <property type="entry name" value="METALLOPHOSPHOESTERASE"/>
    <property type="match status" value="1"/>
</dbReference>
<accession>A0A3B0U2Q3</accession>
<gene>
    <name evidence="2" type="ORF">MNBD_ALPHA12-1391</name>
</gene>
<dbReference type="EMBL" id="UOEO01000150">
    <property type="protein sequence ID" value="VAW20882.1"/>
    <property type="molecule type" value="Genomic_DNA"/>
</dbReference>
<dbReference type="GO" id="GO:0004722">
    <property type="term" value="F:protein serine/threonine phosphatase activity"/>
    <property type="evidence" value="ECO:0007669"/>
    <property type="project" value="UniProtKB-EC"/>
</dbReference>
<dbReference type="GO" id="GO:0008803">
    <property type="term" value="F:bis(5'-nucleosyl)-tetraphosphatase (symmetrical) activity"/>
    <property type="evidence" value="ECO:0007669"/>
    <property type="project" value="TreeGrafter"/>
</dbReference>
<feature type="domain" description="Calcineurin-like phosphoesterase" evidence="1">
    <location>
        <begin position="39"/>
        <end position="230"/>
    </location>
</feature>
<evidence type="ECO:0000259" key="1">
    <source>
        <dbReference type="Pfam" id="PF00149"/>
    </source>
</evidence>